<name>A0A147K8T2_9BACI</name>
<sequence length="350" mass="40352">MNYLELILLHCFAKVNGERTAYSVLHLLNGKRSSQTIQDAYLFSLKDYFHTLPMLNRDVFNQSLSKLKDNSCIKLDEQAIVRITNLGSSLLEEHSLLTPLPSILPGWDDHKTVEHFWKRFNLLTQLVSNLAYGEHKFVPVVKDPIVQSWTKSFLFHYSIPVQKLTGELYKEIIDILEKEEFPVDPSIITIRLSGYQVAGKTTQQSSHLLGMDSVMYWYRFLEGITYIVKLIKDNQREFPHLSFLVADLMSHFTLTESTTKTYELVKRGLSLKEISSARKLRLSTIEDHVIEIALNDSSFSIDHYIPEEDARSVWNKARATSTKKLKPIKESFPHLTYFQIRLALAKGALN</sequence>
<comment type="caution">
    <text evidence="2">The sequence shown here is derived from an EMBL/GenBank/DDBJ whole genome shotgun (WGS) entry which is preliminary data.</text>
</comment>
<accession>A0A147K8T2</accession>
<organism evidence="2 3">
    <name type="scientific">Bacillus coahuilensis p1.1.43</name>
    <dbReference type="NCBI Taxonomy" id="1150625"/>
    <lineage>
        <taxon>Bacteria</taxon>
        <taxon>Bacillati</taxon>
        <taxon>Bacillota</taxon>
        <taxon>Bacilli</taxon>
        <taxon>Bacillales</taxon>
        <taxon>Bacillaceae</taxon>
        <taxon>Bacillus</taxon>
    </lineage>
</organism>
<dbReference type="PIRSF" id="PIRSF021350">
    <property type="entry name" value="UCP021350"/>
    <property type="match status" value="1"/>
</dbReference>
<dbReference type="InterPro" id="IPR029491">
    <property type="entry name" value="Helicase_HTH"/>
</dbReference>
<keyword evidence="3" id="KW-1185">Reference proteome</keyword>
<dbReference type="Pfam" id="PF14493">
    <property type="entry name" value="HTH_40"/>
    <property type="match status" value="1"/>
</dbReference>
<evidence type="ECO:0000313" key="2">
    <source>
        <dbReference type="EMBL" id="KUP06612.1"/>
    </source>
</evidence>
<feature type="domain" description="Helicase Helix-turn-helix" evidence="1">
    <location>
        <begin position="258"/>
        <end position="344"/>
    </location>
</feature>
<dbReference type="AlphaFoldDB" id="A0A147K8T2"/>
<dbReference type="EMBL" id="LDYG01000028">
    <property type="protein sequence ID" value="KUP06612.1"/>
    <property type="molecule type" value="Genomic_DNA"/>
</dbReference>
<gene>
    <name evidence="2" type="ORF">Q75_08835</name>
</gene>
<evidence type="ECO:0000313" key="3">
    <source>
        <dbReference type="Proteomes" id="UP000074108"/>
    </source>
</evidence>
<evidence type="ECO:0000259" key="1">
    <source>
        <dbReference type="Pfam" id="PF14493"/>
    </source>
</evidence>
<protein>
    <recommendedName>
        <fullName evidence="1">Helicase Helix-turn-helix domain-containing protein</fullName>
    </recommendedName>
</protein>
<dbReference type="PATRIC" id="fig|1150625.3.peg.1872"/>
<proteinExistence type="predicted"/>
<dbReference type="InterPro" id="IPR008308">
    <property type="entry name" value="YpbB-like"/>
</dbReference>
<reference evidence="2 3" key="1">
    <citation type="journal article" date="2016" name="Front. Microbiol.">
        <title>Microevolution Analysis of Bacillus coahuilensis Unveils Differences in Phosphorus Acquisition Strategies and Their Regulation.</title>
        <authorList>
            <person name="Gomez-Lunar Z."/>
            <person name="Hernandez-Gonzalez I."/>
            <person name="Rodriguez-Torres M.D."/>
            <person name="Souza V."/>
            <person name="Olmedo-Alvarez G."/>
        </authorList>
    </citation>
    <scope>NUCLEOTIDE SEQUENCE [LARGE SCALE GENOMIC DNA]</scope>
    <source>
        <strain evidence="3">p1.1.43</strain>
    </source>
</reference>
<dbReference type="STRING" id="1150625.Q75_08835"/>
<dbReference type="Proteomes" id="UP000074108">
    <property type="component" value="Unassembled WGS sequence"/>
</dbReference>